<dbReference type="HOGENOM" id="CLU_3347271_0_0_3"/>
<keyword evidence="1" id="KW-1133">Transmembrane helix</keyword>
<organism evidence="2 3">
    <name type="scientific">Prochlorococcus marinus subsp. pastoris (strain CCMP1986 / NIES-2087 / MED4)</name>
    <dbReference type="NCBI Taxonomy" id="59919"/>
    <lineage>
        <taxon>Bacteria</taxon>
        <taxon>Bacillati</taxon>
        <taxon>Cyanobacteriota</taxon>
        <taxon>Cyanophyceae</taxon>
        <taxon>Synechococcales</taxon>
        <taxon>Prochlorococcaceae</taxon>
        <taxon>Prochlorococcus</taxon>
    </lineage>
</organism>
<reference evidence="2 3" key="1">
    <citation type="journal article" date="2003" name="Nature">
        <title>Genome divergence in two Prochlorococcus ecotypes reflects oceanic niche differentiation.</title>
        <authorList>
            <person name="Rocap G."/>
            <person name="Larimer F.W."/>
            <person name="Lamerdin J.E."/>
            <person name="Malfatti S."/>
            <person name="Chain P."/>
            <person name="Ahlgren N.A."/>
            <person name="Arellano A."/>
            <person name="Coleman M."/>
            <person name="Hauser L."/>
            <person name="Hess W.R."/>
            <person name="Johnson Z.I."/>
            <person name="Land M.L."/>
            <person name="Lindell D."/>
            <person name="Post A.F."/>
            <person name="Regala W."/>
            <person name="Shah M."/>
            <person name="Shaw S.L."/>
            <person name="Steglich C."/>
            <person name="Sullivan M.B."/>
            <person name="Ting C.S."/>
            <person name="Tolonen A."/>
            <person name="Webb E.A."/>
            <person name="Zinser E.R."/>
            <person name="Chisholm S.W."/>
        </authorList>
    </citation>
    <scope>NUCLEOTIDE SEQUENCE [LARGE SCALE GENOMIC DNA]</scope>
    <source>
        <strain evidence="3">CCMP1986 / NIES-2087 / MED4</strain>
    </source>
</reference>
<gene>
    <name evidence="2" type="ordered locus">PMM2029</name>
</gene>
<dbReference type="AlphaFoldDB" id="B9ER27"/>
<keyword evidence="1" id="KW-0472">Membrane</keyword>
<protein>
    <submittedName>
        <fullName evidence="2">Uncharacterized protein</fullName>
    </submittedName>
</protein>
<proteinExistence type="predicted"/>
<evidence type="ECO:0000256" key="1">
    <source>
        <dbReference type="SAM" id="Phobius"/>
    </source>
</evidence>
<evidence type="ECO:0000313" key="2">
    <source>
        <dbReference type="EMBL" id="CAX37111.1"/>
    </source>
</evidence>
<name>B9ER27_PROMP</name>
<feature type="transmembrane region" description="Helical" evidence="1">
    <location>
        <begin position="17"/>
        <end position="36"/>
    </location>
</feature>
<sequence length="37" mass="4410">MNTFTNKYLFPIKLLPWIFWGIISVVSVYLFSNAWIS</sequence>
<dbReference type="KEGG" id="pmm:PMM2029"/>
<evidence type="ECO:0000313" key="3">
    <source>
        <dbReference type="Proteomes" id="UP000001026"/>
    </source>
</evidence>
<keyword evidence="1" id="KW-0812">Transmembrane</keyword>
<accession>B9ER27</accession>
<dbReference type="EMBL" id="BX548174">
    <property type="protein sequence ID" value="CAX37111.1"/>
    <property type="molecule type" value="Genomic_DNA"/>
</dbReference>
<dbReference type="Proteomes" id="UP000001026">
    <property type="component" value="Chromosome"/>
</dbReference>